<protein>
    <submittedName>
        <fullName evidence="2">Uncharacterized protein</fullName>
    </submittedName>
</protein>
<gene>
    <name evidence="2" type="ORF">BaRGS_00005954</name>
</gene>
<reference evidence="2 3" key="1">
    <citation type="journal article" date="2023" name="Sci. Data">
        <title>Genome assembly of the Korean intertidal mud-creeper Batillaria attramentaria.</title>
        <authorList>
            <person name="Patra A.K."/>
            <person name="Ho P.T."/>
            <person name="Jun S."/>
            <person name="Lee S.J."/>
            <person name="Kim Y."/>
            <person name="Won Y.J."/>
        </authorList>
    </citation>
    <scope>NUCLEOTIDE SEQUENCE [LARGE SCALE GENOMIC DNA]</scope>
    <source>
        <strain evidence="2">Wonlab-2016</strain>
    </source>
</reference>
<dbReference type="AlphaFoldDB" id="A0ABD0LUK7"/>
<organism evidence="2 3">
    <name type="scientific">Batillaria attramentaria</name>
    <dbReference type="NCBI Taxonomy" id="370345"/>
    <lineage>
        <taxon>Eukaryota</taxon>
        <taxon>Metazoa</taxon>
        <taxon>Spiralia</taxon>
        <taxon>Lophotrochozoa</taxon>
        <taxon>Mollusca</taxon>
        <taxon>Gastropoda</taxon>
        <taxon>Caenogastropoda</taxon>
        <taxon>Sorbeoconcha</taxon>
        <taxon>Cerithioidea</taxon>
        <taxon>Batillariidae</taxon>
        <taxon>Batillaria</taxon>
    </lineage>
</organism>
<accession>A0ABD0LUK7</accession>
<name>A0ABD0LUK7_9CAEN</name>
<comment type="caution">
    <text evidence="2">The sequence shown here is derived from an EMBL/GenBank/DDBJ whole genome shotgun (WGS) entry which is preliminary data.</text>
</comment>
<evidence type="ECO:0000256" key="1">
    <source>
        <dbReference type="SAM" id="MobiDB-lite"/>
    </source>
</evidence>
<dbReference type="EMBL" id="JACVVK020000024">
    <property type="protein sequence ID" value="KAK7502704.1"/>
    <property type="molecule type" value="Genomic_DNA"/>
</dbReference>
<feature type="region of interest" description="Disordered" evidence="1">
    <location>
        <begin position="94"/>
        <end position="124"/>
    </location>
</feature>
<proteinExistence type="predicted"/>
<evidence type="ECO:0000313" key="2">
    <source>
        <dbReference type="EMBL" id="KAK7502704.1"/>
    </source>
</evidence>
<evidence type="ECO:0000313" key="3">
    <source>
        <dbReference type="Proteomes" id="UP001519460"/>
    </source>
</evidence>
<keyword evidence="3" id="KW-1185">Reference proteome</keyword>
<sequence length="166" mass="17899">MVSICFSVSFVDLLNKTELIEISSSHTEISSFKVLLSGVTTIPICCSPLGDTKRDSSGSCRGLKMLLVELRHRHSGLESAVVDDGSSGVRLSVSRQVPASKDRKPLGSAQRRMKPRSTDSISSRAGSGLAASVVLISIRVRPWYESVYAVCSLGWALMICRITVTP</sequence>
<dbReference type="Proteomes" id="UP001519460">
    <property type="component" value="Unassembled WGS sequence"/>
</dbReference>